<keyword evidence="8" id="KW-0614">Plasmid</keyword>
<dbReference type="InterPro" id="IPR010998">
    <property type="entry name" value="Integrase_recombinase_N"/>
</dbReference>
<evidence type="ECO:0000313" key="9">
    <source>
        <dbReference type="Proteomes" id="UP000218418"/>
    </source>
</evidence>
<evidence type="ECO:0000313" key="8">
    <source>
        <dbReference type="EMBL" id="BAY87966.1"/>
    </source>
</evidence>
<dbReference type="GO" id="GO:0003677">
    <property type="term" value="F:DNA binding"/>
    <property type="evidence" value="ECO:0007669"/>
    <property type="project" value="UniProtKB-UniRule"/>
</dbReference>
<organism evidence="8 9">
    <name type="scientific">Calothrix parasitica NIES-267</name>
    <dbReference type="NCBI Taxonomy" id="1973488"/>
    <lineage>
        <taxon>Bacteria</taxon>
        <taxon>Bacillati</taxon>
        <taxon>Cyanobacteriota</taxon>
        <taxon>Cyanophyceae</taxon>
        <taxon>Nostocales</taxon>
        <taxon>Calotrichaceae</taxon>
        <taxon>Calothrix</taxon>
    </lineage>
</organism>
<evidence type="ECO:0000259" key="7">
    <source>
        <dbReference type="PROSITE" id="PS51900"/>
    </source>
</evidence>
<dbReference type="Gene3D" id="1.10.443.10">
    <property type="entry name" value="Intergrase catalytic core"/>
    <property type="match status" value="1"/>
</dbReference>
<dbReference type="Pfam" id="PF00589">
    <property type="entry name" value="Phage_integrase"/>
    <property type="match status" value="1"/>
</dbReference>
<sequence length="337" mass="38112">MPDTPHPSVTSLEQSFAAPIERYFAASDSEQDIISSMLATIRTPSTKREYRKDLNKFFKEMTLVEPNNDSVLEFLHLSEKRAVAVVLKYKGKLLERGLKEATVNRRITSIKSLIKFARKVGVCTYSLEDVEMEKAVAYRDTTGVDAKTYATVVRTCDCSTKIGKRDYAILRLLWENGLRRGEMSKLSVKDFDPHASRLRIFGKGKGNNDEWVKLSAQTVAAITNWLDSRSRLIANDALFISLDNNTWGHRLSGNAIRSMVVRRFKAAGIDKVMSPHRIRHSGVTAVLEISNGDVTKGKSYSRHVKVETVMTYNDNRNQNQGEITNQLADLIDKEYKD</sequence>
<dbReference type="InterPro" id="IPR050090">
    <property type="entry name" value="Tyrosine_recombinase_XerCD"/>
</dbReference>
<keyword evidence="3 5" id="KW-0238">DNA-binding</keyword>
<dbReference type="Proteomes" id="UP000218418">
    <property type="component" value="Plasmid plasmid4"/>
</dbReference>
<gene>
    <name evidence="8" type="ORF">NIES267_75080</name>
</gene>
<evidence type="ECO:0000259" key="6">
    <source>
        <dbReference type="PROSITE" id="PS51898"/>
    </source>
</evidence>
<dbReference type="PANTHER" id="PTHR30349:SF64">
    <property type="entry name" value="PROPHAGE INTEGRASE INTD-RELATED"/>
    <property type="match status" value="1"/>
</dbReference>
<comment type="similarity">
    <text evidence="1">Belongs to the 'phage' integrase family.</text>
</comment>
<dbReference type="InterPro" id="IPR013762">
    <property type="entry name" value="Integrase-like_cat_sf"/>
</dbReference>
<name>A0A1Z4M3C1_9CYAN</name>
<evidence type="ECO:0000256" key="4">
    <source>
        <dbReference type="ARBA" id="ARBA00023172"/>
    </source>
</evidence>
<dbReference type="Pfam" id="PF02899">
    <property type="entry name" value="Phage_int_SAM_1"/>
    <property type="match status" value="1"/>
</dbReference>
<keyword evidence="2" id="KW-0229">DNA integration</keyword>
<dbReference type="EMBL" id="AP018231">
    <property type="protein sequence ID" value="BAY87966.1"/>
    <property type="molecule type" value="Genomic_DNA"/>
</dbReference>
<dbReference type="InterPro" id="IPR002104">
    <property type="entry name" value="Integrase_catalytic"/>
</dbReference>
<dbReference type="InterPro" id="IPR004107">
    <property type="entry name" value="Integrase_SAM-like_N"/>
</dbReference>
<dbReference type="InterPro" id="IPR044068">
    <property type="entry name" value="CB"/>
</dbReference>
<dbReference type="GO" id="GO:0006310">
    <property type="term" value="P:DNA recombination"/>
    <property type="evidence" value="ECO:0007669"/>
    <property type="project" value="UniProtKB-KW"/>
</dbReference>
<geneLocation type="plasmid" evidence="9">
    <name>Plasmid4 dna</name>
</geneLocation>
<feature type="domain" description="Core-binding (CB)" evidence="7">
    <location>
        <begin position="28"/>
        <end position="118"/>
    </location>
</feature>
<dbReference type="PROSITE" id="PS51898">
    <property type="entry name" value="TYR_RECOMBINASE"/>
    <property type="match status" value="1"/>
</dbReference>
<dbReference type="InterPro" id="IPR011010">
    <property type="entry name" value="DNA_brk_join_enz"/>
</dbReference>
<protein>
    <submittedName>
        <fullName evidence="8">Integrase-recombinase protein</fullName>
    </submittedName>
</protein>
<dbReference type="Gene3D" id="1.10.150.130">
    <property type="match status" value="1"/>
</dbReference>
<dbReference type="SUPFAM" id="SSF56349">
    <property type="entry name" value="DNA breaking-rejoining enzymes"/>
    <property type="match status" value="1"/>
</dbReference>
<evidence type="ECO:0000256" key="2">
    <source>
        <dbReference type="ARBA" id="ARBA00022908"/>
    </source>
</evidence>
<keyword evidence="4" id="KW-0233">DNA recombination</keyword>
<proteinExistence type="inferred from homology"/>
<evidence type="ECO:0000256" key="1">
    <source>
        <dbReference type="ARBA" id="ARBA00008857"/>
    </source>
</evidence>
<dbReference type="OrthoDB" id="550438at2"/>
<dbReference type="GO" id="GO:0015074">
    <property type="term" value="P:DNA integration"/>
    <property type="evidence" value="ECO:0007669"/>
    <property type="project" value="UniProtKB-KW"/>
</dbReference>
<evidence type="ECO:0000256" key="3">
    <source>
        <dbReference type="ARBA" id="ARBA00023125"/>
    </source>
</evidence>
<keyword evidence="9" id="KW-1185">Reference proteome</keyword>
<dbReference type="CDD" id="cd01195">
    <property type="entry name" value="INT_C_like_5"/>
    <property type="match status" value="1"/>
</dbReference>
<evidence type="ECO:0000256" key="5">
    <source>
        <dbReference type="PROSITE-ProRule" id="PRU01248"/>
    </source>
</evidence>
<feature type="domain" description="Tyr recombinase" evidence="6">
    <location>
        <begin position="139"/>
        <end position="325"/>
    </location>
</feature>
<reference evidence="8 9" key="1">
    <citation type="submission" date="2017-06" db="EMBL/GenBank/DDBJ databases">
        <title>Genome sequencing of cyanobaciteial culture collection at National Institute for Environmental Studies (NIES).</title>
        <authorList>
            <person name="Hirose Y."/>
            <person name="Shimura Y."/>
            <person name="Fujisawa T."/>
            <person name="Nakamura Y."/>
            <person name="Kawachi M."/>
        </authorList>
    </citation>
    <scope>NUCLEOTIDE SEQUENCE [LARGE SCALE GENOMIC DNA]</scope>
    <source>
        <strain evidence="8 9">NIES-267</strain>
        <plasmid evidence="9">Plasmid4 dna</plasmid>
    </source>
</reference>
<dbReference type="PROSITE" id="PS51900">
    <property type="entry name" value="CB"/>
    <property type="match status" value="1"/>
</dbReference>
<accession>A0A1Z4M3C1</accession>
<dbReference type="PANTHER" id="PTHR30349">
    <property type="entry name" value="PHAGE INTEGRASE-RELATED"/>
    <property type="match status" value="1"/>
</dbReference>
<dbReference type="AlphaFoldDB" id="A0A1Z4M3C1"/>